<dbReference type="PROSITE" id="PS51846">
    <property type="entry name" value="CNNM"/>
    <property type="match status" value="1"/>
</dbReference>
<dbReference type="InterPro" id="IPR044751">
    <property type="entry name" value="Ion_transp-like_CBS"/>
</dbReference>
<dbReference type="InterPro" id="IPR046342">
    <property type="entry name" value="CBS_dom_sf"/>
</dbReference>
<sequence length="448" mass="50176">MDIFISILITLLFVFLNGFFVAAEFAIVKVRSSQLELKAQAGSRAAALSKKIVTHLDSYLAATQFGITIASLALGWIGEPVVSKIIKEIIGLFNIELAPSVLSTVSLITAFIIITILHIVLGELAPKSLAIQRSEQTTLAVAYPLHGFYWICRPFIWLLNGIANLVLKMVGLHTVSEQEVYSSDELRYLVDQAKESGKVDSTEFDIIQNAFDFSERTARQIMVPRTQVVSIDVNDYDEKTLEFVIEEGYSRIPCYEDNIDNTIGVVHLKDILKKMRISSGNVNIRSIIRPVSFTPETKRIGQLLKEFQVKHQQIAMVLNEYGGVEGVITMEDILEELVGEIQDEYDNEIPFVEQTGKNIYSVIATAAISDINDELPHPIDRDKQYDTLAGYLIDKFGRIPNTHDKLEAEDYQFTVIKKNKTSIVVVQLKDLVAKGDADDAEQSRTTQI</sequence>
<evidence type="ECO:0000313" key="14">
    <source>
        <dbReference type="Proteomes" id="UP001596023"/>
    </source>
</evidence>
<dbReference type="InterPro" id="IPR002550">
    <property type="entry name" value="CNNM"/>
</dbReference>
<dbReference type="InterPro" id="IPR036318">
    <property type="entry name" value="FAD-bd_PCMH-like_sf"/>
</dbReference>
<dbReference type="SUPFAM" id="SSF56176">
    <property type="entry name" value="FAD-binding/transporter-associated domain-like"/>
    <property type="match status" value="1"/>
</dbReference>
<keyword evidence="7 9" id="KW-0472">Membrane</keyword>
<proteinExistence type="predicted"/>
<dbReference type="CDD" id="cd04590">
    <property type="entry name" value="CBS_pair_CorC_HlyC_assoc"/>
    <property type="match status" value="1"/>
</dbReference>
<dbReference type="PANTHER" id="PTHR43099:SF2">
    <property type="entry name" value="UPF0053 PROTEIN YRKA"/>
    <property type="match status" value="1"/>
</dbReference>
<accession>A0ABV9L214</accession>
<feature type="domain" description="CBS" evidence="11">
    <location>
        <begin position="284"/>
        <end position="344"/>
    </location>
</feature>
<evidence type="ECO:0000256" key="8">
    <source>
        <dbReference type="PROSITE-ProRule" id="PRU00703"/>
    </source>
</evidence>
<dbReference type="PROSITE" id="PS51371">
    <property type="entry name" value="CBS"/>
    <property type="match status" value="2"/>
</dbReference>
<dbReference type="InterPro" id="IPR005170">
    <property type="entry name" value="Transptr-assoc_dom"/>
</dbReference>
<evidence type="ECO:0000256" key="4">
    <source>
        <dbReference type="ARBA" id="ARBA00022737"/>
    </source>
</evidence>
<evidence type="ECO:0000256" key="6">
    <source>
        <dbReference type="ARBA" id="ARBA00023122"/>
    </source>
</evidence>
<keyword evidence="5 9" id="KW-1133">Transmembrane helix</keyword>
<keyword evidence="6 8" id="KW-0129">CBS domain</keyword>
<feature type="transmembrane region" description="Helical" evidence="10">
    <location>
        <begin position="59"/>
        <end position="77"/>
    </location>
</feature>
<keyword evidence="3 9" id="KW-0812">Transmembrane</keyword>
<feature type="domain" description="CBS" evidence="11">
    <location>
        <begin position="222"/>
        <end position="282"/>
    </location>
</feature>
<comment type="caution">
    <text evidence="13">The sequence shown here is derived from an EMBL/GenBank/DDBJ whole genome shotgun (WGS) entry which is preliminary data.</text>
</comment>
<dbReference type="EMBL" id="JBHSGN010000121">
    <property type="protein sequence ID" value="MFC4676011.1"/>
    <property type="molecule type" value="Genomic_DNA"/>
</dbReference>
<dbReference type="InterPro" id="IPR000644">
    <property type="entry name" value="CBS_dom"/>
</dbReference>
<dbReference type="SMART" id="SM01091">
    <property type="entry name" value="CorC_HlyC"/>
    <property type="match status" value="1"/>
</dbReference>
<keyword evidence="4" id="KW-0677">Repeat</keyword>
<evidence type="ECO:0000256" key="9">
    <source>
        <dbReference type="PROSITE-ProRule" id="PRU01193"/>
    </source>
</evidence>
<keyword evidence="14" id="KW-1185">Reference proteome</keyword>
<evidence type="ECO:0000256" key="2">
    <source>
        <dbReference type="ARBA" id="ARBA00022475"/>
    </source>
</evidence>
<evidence type="ECO:0000313" key="13">
    <source>
        <dbReference type="EMBL" id="MFC4676011.1"/>
    </source>
</evidence>
<evidence type="ECO:0000256" key="3">
    <source>
        <dbReference type="ARBA" id="ARBA00022692"/>
    </source>
</evidence>
<dbReference type="InterPro" id="IPR051676">
    <property type="entry name" value="UPF0053_domain"/>
</dbReference>
<name>A0ABV9L214_9BACT</name>
<evidence type="ECO:0000256" key="7">
    <source>
        <dbReference type="ARBA" id="ARBA00023136"/>
    </source>
</evidence>
<dbReference type="Proteomes" id="UP001596023">
    <property type="component" value="Unassembled WGS sequence"/>
</dbReference>
<gene>
    <name evidence="13" type="ORF">ACFO6W_20200</name>
</gene>
<evidence type="ECO:0000256" key="5">
    <source>
        <dbReference type="ARBA" id="ARBA00022989"/>
    </source>
</evidence>
<evidence type="ECO:0000256" key="10">
    <source>
        <dbReference type="SAM" id="Phobius"/>
    </source>
</evidence>
<evidence type="ECO:0000256" key="1">
    <source>
        <dbReference type="ARBA" id="ARBA00004651"/>
    </source>
</evidence>
<dbReference type="Gene3D" id="3.30.465.10">
    <property type="match status" value="1"/>
</dbReference>
<reference evidence="14" key="1">
    <citation type="journal article" date="2019" name="Int. J. Syst. Evol. Microbiol.">
        <title>The Global Catalogue of Microorganisms (GCM) 10K type strain sequencing project: providing services to taxonomists for standard genome sequencing and annotation.</title>
        <authorList>
            <consortium name="The Broad Institute Genomics Platform"/>
            <consortium name="The Broad Institute Genome Sequencing Center for Infectious Disease"/>
            <person name="Wu L."/>
            <person name="Ma J."/>
        </authorList>
    </citation>
    <scope>NUCLEOTIDE SEQUENCE [LARGE SCALE GENOMIC DNA]</scope>
    <source>
        <strain evidence="14">CCUG 66188</strain>
    </source>
</reference>
<dbReference type="PANTHER" id="PTHR43099">
    <property type="entry name" value="UPF0053 PROTEIN YRKA"/>
    <property type="match status" value="1"/>
</dbReference>
<keyword evidence="2" id="KW-1003">Cell membrane</keyword>
<comment type="subcellular location">
    <subcellularLocation>
        <location evidence="1">Cell membrane</location>
        <topology evidence="1">Multi-pass membrane protein</topology>
    </subcellularLocation>
</comment>
<dbReference type="SUPFAM" id="SSF54631">
    <property type="entry name" value="CBS-domain pair"/>
    <property type="match status" value="1"/>
</dbReference>
<evidence type="ECO:0000259" key="12">
    <source>
        <dbReference type="PROSITE" id="PS51846"/>
    </source>
</evidence>
<evidence type="ECO:0000259" key="11">
    <source>
        <dbReference type="PROSITE" id="PS51371"/>
    </source>
</evidence>
<dbReference type="Pfam" id="PF01595">
    <property type="entry name" value="CNNM"/>
    <property type="match status" value="1"/>
</dbReference>
<organism evidence="13 14">
    <name type="scientific">Dysgonomonas termitidis</name>
    <dbReference type="NCBI Taxonomy" id="1516126"/>
    <lineage>
        <taxon>Bacteria</taxon>
        <taxon>Pseudomonadati</taxon>
        <taxon>Bacteroidota</taxon>
        <taxon>Bacteroidia</taxon>
        <taxon>Bacteroidales</taxon>
        <taxon>Dysgonomonadaceae</taxon>
        <taxon>Dysgonomonas</taxon>
    </lineage>
</organism>
<dbReference type="RefSeq" id="WP_379999799.1">
    <property type="nucleotide sequence ID" value="NZ_JBHSGN010000121.1"/>
</dbReference>
<feature type="transmembrane region" description="Helical" evidence="10">
    <location>
        <begin position="97"/>
        <end position="121"/>
    </location>
</feature>
<dbReference type="Gene3D" id="3.10.580.10">
    <property type="entry name" value="CBS-domain"/>
    <property type="match status" value="1"/>
</dbReference>
<dbReference type="Pfam" id="PF00571">
    <property type="entry name" value="CBS"/>
    <property type="match status" value="2"/>
</dbReference>
<dbReference type="Pfam" id="PF03471">
    <property type="entry name" value="CorC_HlyC"/>
    <property type="match status" value="1"/>
</dbReference>
<feature type="transmembrane region" description="Helical" evidence="10">
    <location>
        <begin position="6"/>
        <end position="28"/>
    </location>
</feature>
<feature type="domain" description="CNNM transmembrane" evidence="12">
    <location>
        <begin position="1"/>
        <end position="203"/>
    </location>
</feature>
<dbReference type="InterPro" id="IPR016169">
    <property type="entry name" value="FAD-bd_PCMH_sub2"/>
</dbReference>
<protein>
    <submittedName>
        <fullName evidence="13">Hemolysin family protein</fullName>
    </submittedName>
</protein>